<proteinExistence type="predicted"/>
<dbReference type="GeneTree" id="ENSGT00390000014141"/>
<dbReference type="AlphaFoldDB" id="A0A452RME8"/>
<organism evidence="2 3">
    <name type="scientific">Ursus americanus</name>
    <name type="common">American black bear</name>
    <name type="synonym">Euarctos americanus</name>
    <dbReference type="NCBI Taxonomy" id="9643"/>
    <lineage>
        <taxon>Eukaryota</taxon>
        <taxon>Metazoa</taxon>
        <taxon>Chordata</taxon>
        <taxon>Craniata</taxon>
        <taxon>Vertebrata</taxon>
        <taxon>Euteleostomi</taxon>
        <taxon>Mammalia</taxon>
        <taxon>Eutheria</taxon>
        <taxon>Laurasiatheria</taxon>
        <taxon>Carnivora</taxon>
        <taxon>Caniformia</taxon>
        <taxon>Ursidae</taxon>
        <taxon>Ursus</taxon>
    </lineage>
</organism>
<feature type="compositionally biased region" description="Basic and acidic residues" evidence="1">
    <location>
        <begin position="24"/>
        <end position="37"/>
    </location>
</feature>
<accession>A0A452RME8</accession>
<evidence type="ECO:0000313" key="2">
    <source>
        <dbReference type="Ensembl" id="ENSUAMP00000020323.1"/>
    </source>
</evidence>
<dbReference type="Ensembl" id="ENSUAMT00000022720.1">
    <property type="protein sequence ID" value="ENSUAMP00000020323.1"/>
    <property type="gene ID" value="ENSUAMG00000016024.1"/>
</dbReference>
<keyword evidence="3" id="KW-1185">Reference proteome</keyword>
<feature type="region of interest" description="Disordered" evidence="1">
    <location>
        <begin position="18"/>
        <end position="85"/>
    </location>
</feature>
<dbReference type="Proteomes" id="UP000291022">
    <property type="component" value="Unassembled WGS sequence"/>
</dbReference>
<dbReference type="STRING" id="9643.ENSUAMP00000020323"/>
<reference evidence="2" key="3">
    <citation type="submission" date="2025-09" db="UniProtKB">
        <authorList>
            <consortium name="Ensembl"/>
        </authorList>
    </citation>
    <scope>IDENTIFICATION</scope>
</reference>
<feature type="compositionally biased region" description="Basic and acidic residues" evidence="1">
    <location>
        <begin position="59"/>
        <end position="73"/>
    </location>
</feature>
<evidence type="ECO:0000313" key="3">
    <source>
        <dbReference type="Proteomes" id="UP000291022"/>
    </source>
</evidence>
<reference evidence="2" key="2">
    <citation type="submission" date="2025-08" db="UniProtKB">
        <authorList>
            <consortium name="Ensembl"/>
        </authorList>
    </citation>
    <scope>IDENTIFICATION</scope>
</reference>
<protein>
    <submittedName>
        <fullName evidence="2">Uncharacterized protein</fullName>
    </submittedName>
</protein>
<name>A0A452RME8_URSAM</name>
<evidence type="ECO:0000256" key="1">
    <source>
        <dbReference type="SAM" id="MobiDB-lite"/>
    </source>
</evidence>
<sequence>QKMFSNWRFTQNITPDGGFFILRAPHERKKETKKQEDLAEDQPLPDGQMLQKGEGAQISEDKANDAGGDKATKEGPSLGRTELQKDAKGKVSLGWDFSPPIAKSLRIRDVSLPRIPFPLILHTLRNESVHVARLPQQGPFRHVMDLKAEKRMAGRKERRSRFGDISMHKCYQFGQIFSPFQALATTEMRRLVFPQDLPMGPSLQRMGISCTTEGTLQDLPLSSTELGMRKDGSHCEKEKPASHIKMPLFPPIVKATKSNDMK</sequence>
<reference evidence="3" key="1">
    <citation type="submission" date="2016-06" db="EMBL/GenBank/DDBJ databases">
        <title>De novo assembly and RNA-Seq shows season-dependent expression and editing in black bear kidneys.</title>
        <authorList>
            <person name="Korstanje R."/>
            <person name="Srivastava A."/>
            <person name="Sarsani V.K."/>
            <person name="Sheehan S.M."/>
            <person name="Seger R.L."/>
            <person name="Barter M.E."/>
            <person name="Lindqvist C."/>
            <person name="Brody L.C."/>
            <person name="Mullikin J.C."/>
        </authorList>
    </citation>
    <scope>NUCLEOTIDE SEQUENCE [LARGE SCALE GENOMIC DNA]</scope>
</reference>